<accession>A0A8H7PEC2</accession>
<evidence type="ECO:0000313" key="3">
    <source>
        <dbReference type="Proteomes" id="UP000654370"/>
    </source>
</evidence>
<dbReference type="Proteomes" id="UP000654370">
    <property type="component" value="Unassembled WGS sequence"/>
</dbReference>
<protein>
    <submittedName>
        <fullName evidence="2">Uncharacterized protein</fullName>
    </submittedName>
</protein>
<proteinExistence type="predicted"/>
<dbReference type="OrthoDB" id="2403246at2759"/>
<keyword evidence="3" id="KW-1185">Reference proteome</keyword>
<dbReference type="EMBL" id="JAEPQZ010000018">
    <property type="protein sequence ID" value="KAG2172099.1"/>
    <property type="molecule type" value="Genomic_DNA"/>
</dbReference>
<comment type="caution">
    <text evidence="2">The sequence shown here is derived from an EMBL/GenBank/DDBJ whole genome shotgun (WGS) entry which is preliminary data.</text>
</comment>
<gene>
    <name evidence="2" type="ORF">INT43_001576</name>
</gene>
<feature type="compositionally biased region" description="Basic and acidic residues" evidence="1">
    <location>
        <begin position="41"/>
        <end position="50"/>
    </location>
</feature>
<evidence type="ECO:0000313" key="2">
    <source>
        <dbReference type="EMBL" id="KAG2172099.1"/>
    </source>
</evidence>
<dbReference type="AlphaFoldDB" id="A0A8H7PEC2"/>
<feature type="region of interest" description="Disordered" evidence="1">
    <location>
        <begin position="39"/>
        <end position="76"/>
    </location>
</feature>
<reference evidence="2" key="1">
    <citation type="submission" date="2020-12" db="EMBL/GenBank/DDBJ databases">
        <title>Metabolic potential, ecology and presence of endohyphal bacteria is reflected in genomic diversity of Mucoromycotina.</title>
        <authorList>
            <person name="Muszewska A."/>
            <person name="Okrasinska A."/>
            <person name="Steczkiewicz K."/>
            <person name="Drgas O."/>
            <person name="Orlowska M."/>
            <person name="Perlinska-Lenart U."/>
            <person name="Aleksandrzak-Piekarczyk T."/>
            <person name="Szatraj K."/>
            <person name="Zielenkiewicz U."/>
            <person name="Pilsyk S."/>
            <person name="Malc E."/>
            <person name="Mieczkowski P."/>
            <person name="Kruszewska J.S."/>
            <person name="Biernat P."/>
            <person name="Pawlowska J."/>
        </authorList>
    </citation>
    <scope>NUCLEOTIDE SEQUENCE</scope>
    <source>
        <strain evidence="2">WA0000067209</strain>
    </source>
</reference>
<organism evidence="2 3">
    <name type="scientific">Mortierella isabellina</name>
    <name type="common">Filamentous fungus</name>
    <name type="synonym">Umbelopsis isabellina</name>
    <dbReference type="NCBI Taxonomy" id="91625"/>
    <lineage>
        <taxon>Eukaryota</taxon>
        <taxon>Fungi</taxon>
        <taxon>Fungi incertae sedis</taxon>
        <taxon>Mucoromycota</taxon>
        <taxon>Mucoromycotina</taxon>
        <taxon>Umbelopsidomycetes</taxon>
        <taxon>Umbelopsidales</taxon>
        <taxon>Umbelopsidaceae</taxon>
        <taxon>Umbelopsis</taxon>
    </lineage>
</organism>
<name>A0A8H7PEC2_MORIS</name>
<evidence type="ECO:0000256" key="1">
    <source>
        <dbReference type="SAM" id="MobiDB-lite"/>
    </source>
</evidence>
<sequence>MKRHWSSVLPWCKSQQSVVSRETLSHNFMGLLINRASSSRLSEHSDHEQSDSSSDDDLIEGIVVPPSSTTRRARPTHPLLSLRSHQRLVMPTSMDLDSRLEPIRTSETGFLQTDQETRIRTLYLEKEHLLRRLSLTNAELDRLLGVNSAATAETSDFDGRGAKRFAPFFLPDSSARINFPSRMLFGTRSYETIPQRRRSLASSHRGSGTFRDDREAYLLAPRNAPLTLSQVSASILDTNTRSPVLP</sequence>